<evidence type="ECO:0000256" key="1">
    <source>
        <dbReference type="ARBA" id="ARBA00004651"/>
    </source>
</evidence>
<keyword evidence="4" id="KW-0812">Transmembrane</keyword>
<accession>A0ABY3WCJ4</accession>
<dbReference type="InterPro" id="IPR051907">
    <property type="entry name" value="DoxX-like_oxidoreductase"/>
</dbReference>
<keyword evidence="3" id="KW-1003">Cell membrane</keyword>
<keyword evidence="6" id="KW-0472">Membrane</keyword>
<dbReference type="InterPro" id="IPR032808">
    <property type="entry name" value="DoxX"/>
</dbReference>
<dbReference type="Proteomes" id="UP000829069">
    <property type="component" value="Chromosome"/>
</dbReference>
<evidence type="ECO:0000313" key="8">
    <source>
        <dbReference type="EMBL" id="UNK47167.1"/>
    </source>
</evidence>
<organism evidence="8 9">
    <name type="scientific">Arthrobacter sulfonylureivorans</name>
    <dbReference type="NCBI Taxonomy" id="2486855"/>
    <lineage>
        <taxon>Bacteria</taxon>
        <taxon>Bacillati</taxon>
        <taxon>Actinomycetota</taxon>
        <taxon>Actinomycetes</taxon>
        <taxon>Micrococcales</taxon>
        <taxon>Micrococcaceae</taxon>
        <taxon>Arthrobacter</taxon>
    </lineage>
</organism>
<protein>
    <submittedName>
        <fullName evidence="8">DoxX family protein</fullName>
    </submittedName>
</protein>
<sequence>MSIVRLAARPLLATSFIATGFDRLRHADETAASLRPLVQQTESVLPAAGALVGQEKTIARVIGAAQVGAGVLLGMGRFSRLAAALLAGTTAVNTLVEYRTADSATPEARRVRRNRLLKNLSLIGAVMLASVDTAGRPGLVWRAEHLAADARRNVRSIGKGARRNAESMGKDARKQLKKAERAVREATSDVVGS</sequence>
<comment type="similarity">
    <text evidence="2">Belongs to the DoxX family.</text>
</comment>
<dbReference type="PANTHER" id="PTHR33452">
    <property type="entry name" value="OXIDOREDUCTASE CATD-RELATED"/>
    <property type="match status" value="1"/>
</dbReference>
<dbReference type="Pfam" id="PF07681">
    <property type="entry name" value="DoxX"/>
    <property type="match status" value="1"/>
</dbReference>
<comment type="subcellular location">
    <subcellularLocation>
        <location evidence="1">Cell membrane</location>
        <topology evidence="1">Multi-pass membrane protein</topology>
    </subcellularLocation>
</comment>
<feature type="compositionally biased region" description="Basic and acidic residues" evidence="7">
    <location>
        <begin position="163"/>
        <end position="187"/>
    </location>
</feature>
<evidence type="ECO:0000313" key="9">
    <source>
        <dbReference type="Proteomes" id="UP000829069"/>
    </source>
</evidence>
<evidence type="ECO:0000256" key="2">
    <source>
        <dbReference type="ARBA" id="ARBA00006679"/>
    </source>
</evidence>
<evidence type="ECO:0000256" key="5">
    <source>
        <dbReference type="ARBA" id="ARBA00022989"/>
    </source>
</evidence>
<gene>
    <name evidence="8" type="ORF">MNQ99_07450</name>
</gene>
<evidence type="ECO:0000256" key="7">
    <source>
        <dbReference type="SAM" id="MobiDB-lite"/>
    </source>
</evidence>
<evidence type="ECO:0000256" key="4">
    <source>
        <dbReference type="ARBA" id="ARBA00022692"/>
    </source>
</evidence>
<keyword evidence="5" id="KW-1133">Transmembrane helix</keyword>
<evidence type="ECO:0000256" key="6">
    <source>
        <dbReference type="ARBA" id="ARBA00023136"/>
    </source>
</evidence>
<proteinExistence type="inferred from homology"/>
<feature type="region of interest" description="Disordered" evidence="7">
    <location>
        <begin position="159"/>
        <end position="193"/>
    </location>
</feature>
<evidence type="ECO:0000256" key="3">
    <source>
        <dbReference type="ARBA" id="ARBA00022475"/>
    </source>
</evidence>
<reference evidence="8 9" key="1">
    <citation type="submission" date="2022-03" db="EMBL/GenBank/DDBJ databases">
        <title>Isotopic signatures of nitrous oxide derived from detoxification processes.</title>
        <authorList>
            <person name="Behrendt U."/>
            <person name="Buchen C."/>
            <person name="Well R."/>
            <person name="Ulrich A."/>
            <person name="Rohe L."/>
            <person name="Kolb S."/>
            <person name="Schloter M."/>
            <person name="Horn M.A."/>
            <person name="Augustin J."/>
        </authorList>
    </citation>
    <scope>NUCLEOTIDE SEQUENCE [LARGE SCALE GENOMIC DNA]</scope>
    <source>
        <strain evidence="8 9">S4-C24</strain>
    </source>
</reference>
<dbReference type="EMBL" id="CP093326">
    <property type="protein sequence ID" value="UNK47167.1"/>
    <property type="molecule type" value="Genomic_DNA"/>
</dbReference>
<dbReference type="RefSeq" id="WP_127511417.1">
    <property type="nucleotide sequence ID" value="NZ_CP093326.1"/>
</dbReference>
<dbReference type="PANTHER" id="PTHR33452:SF1">
    <property type="entry name" value="INNER MEMBRANE PROTEIN YPHA-RELATED"/>
    <property type="match status" value="1"/>
</dbReference>
<keyword evidence="9" id="KW-1185">Reference proteome</keyword>
<name>A0ABY3WCJ4_9MICC</name>